<protein>
    <recommendedName>
        <fullName evidence="1">Metallo-beta-lactamase domain-containing protein</fullName>
    </recommendedName>
</protein>
<dbReference type="Gene3D" id="3.60.15.10">
    <property type="entry name" value="Ribonuclease Z/Hydroxyacylglutathione hydrolase-like"/>
    <property type="match status" value="1"/>
</dbReference>
<proteinExistence type="predicted"/>
<dbReference type="SMART" id="SM00849">
    <property type="entry name" value="Lactamase_B"/>
    <property type="match status" value="1"/>
</dbReference>
<evidence type="ECO:0000259" key="1">
    <source>
        <dbReference type="SMART" id="SM00849"/>
    </source>
</evidence>
<dbReference type="RefSeq" id="XP_040694080.1">
    <property type="nucleotide sequence ID" value="XM_040829997.1"/>
</dbReference>
<name>A0A1L9RZT2_ASPWE</name>
<dbReference type="EMBL" id="KV878209">
    <property type="protein sequence ID" value="OJJ40404.1"/>
    <property type="molecule type" value="Genomic_DNA"/>
</dbReference>
<gene>
    <name evidence="2" type="ORF">ASPWEDRAFT_166474</name>
</gene>
<dbReference type="STRING" id="1073089.A0A1L9RZT2"/>
<organism evidence="2 3">
    <name type="scientific">Aspergillus wentii DTO 134E9</name>
    <dbReference type="NCBI Taxonomy" id="1073089"/>
    <lineage>
        <taxon>Eukaryota</taxon>
        <taxon>Fungi</taxon>
        <taxon>Dikarya</taxon>
        <taxon>Ascomycota</taxon>
        <taxon>Pezizomycotina</taxon>
        <taxon>Eurotiomycetes</taxon>
        <taxon>Eurotiomycetidae</taxon>
        <taxon>Eurotiales</taxon>
        <taxon>Aspergillaceae</taxon>
        <taxon>Aspergillus</taxon>
        <taxon>Aspergillus subgen. Cremei</taxon>
    </lineage>
</organism>
<dbReference type="OrthoDB" id="17458at2759"/>
<evidence type="ECO:0000313" key="2">
    <source>
        <dbReference type="EMBL" id="OJJ40404.1"/>
    </source>
</evidence>
<reference evidence="3" key="1">
    <citation type="journal article" date="2017" name="Genome Biol.">
        <title>Comparative genomics reveals high biological diversity and specific adaptations in the industrially and medically important fungal genus Aspergillus.</title>
        <authorList>
            <person name="de Vries R.P."/>
            <person name="Riley R."/>
            <person name="Wiebenga A."/>
            <person name="Aguilar-Osorio G."/>
            <person name="Amillis S."/>
            <person name="Uchima C.A."/>
            <person name="Anderluh G."/>
            <person name="Asadollahi M."/>
            <person name="Askin M."/>
            <person name="Barry K."/>
            <person name="Battaglia E."/>
            <person name="Bayram O."/>
            <person name="Benocci T."/>
            <person name="Braus-Stromeyer S.A."/>
            <person name="Caldana C."/>
            <person name="Canovas D."/>
            <person name="Cerqueira G.C."/>
            <person name="Chen F."/>
            <person name="Chen W."/>
            <person name="Choi C."/>
            <person name="Clum A."/>
            <person name="Dos Santos R.A."/>
            <person name="Damasio A.R."/>
            <person name="Diallinas G."/>
            <person name="Emri T."/>
            <person name="Fekete E."/>
            <person name="Flipphi M."/>
            <person name="Freyberg S."/>
            <person name="Gallo A."/>
            <person name="Gournas C."/>
            <person name="Habgood R."/>
            <person name="Hainaut M."/>
            <person name="Harispe M.L."/>
            <person name="Henrissat B."/>
            <person name="Hilden K.S."/>
            <person name="Hope R."/>
            <person name="Hossain A."/>
            <person name="Karabika E."/>
            <person name="Karaffa L."/>
            <person name="Karanyi Z."/>
            <person name="Krasevec N."/>
            <person name="Kuo A."/>
            <person name="Kusch H."/>
            <person name="LaButti K."/>
            <person name="Lagendijk E.L."/>
            <person name="Lapidus A."/>
            <person name="Levasseur A."/>
            <person name="Lindquist E."/>
            <person name="Lipzen A."/>
            <person name="Logrieco A.F."/>
            <person name="MacCabe A."/>
            <person name="Maekelae M.R."/>
            <person name="Malavazi I."/>
            <person name="Melin P."/>
            <person name="Meyer V."/>
            <person name="Mielnichuk N."/>
            <person name="Miskei M."/>
            <person name="Molnar A.P."/>
            <person name="Mule G."/>
            <person name="Ngan C.Y."/>
            <person name="Orejas M."/>
            <person name="Orosz E."/>
            <person name="Ouedraogo J.P."/>
            <person name="Overkamp K.M."/>
            <person name="Park H.-S."/>
            <person name="Perrone G."/>
            <person name="Piumi F."/>
            <person name="Punt P.J."/>
            <person name="Ram A.F."/>
            <person name="Ramon A."/>
            <person name="Rauscher S."/>
            <person name="Record E."/>
            <person name="Riano-Pachon D.M."/>
            <person name="Robert V."/>
            <person name="Roehrig J."/>
            <person name="Ruller R."/>
            <person name="Salamov A."/>
            <person name="Salih N.S."/>
            <person name="Samson R.A."/>
            <person name="Sandor E."/>
            <person name="Sanguinetti M."/>
            <person name="Schuetze T."/>
            <person name="Sepcic K."/>
            <person name="Shelest E."/>
            <person name="Sherlock G."/>
            <person name="Sophianopoulou V."/>
            <person name="Squina F.M."/>
            <person name="Sun H."/>
            <person name="Susca A."/>
            <person name="Todd R.B."/>
            <person name="Tsang A."/>
            <person name="Unkles S.E."/>
            <person name="van de Wiele N."/>
            <person name="van Rossen-Uffink D."/>
            <person name="Oliveira J.V."/>
            <person name="Vesth T.C."/>
            <person name="Visser J."/>
            <person name="Yu J.-H."/>
            <person name="Zhou M."/>
            <person name="Andersen M.R."/>
            <person name="Archer D.B."/>
            <person name="Baker S.E."/>
            <person name="Benoit I."/>
            <person name="Brakhage A.A."/>
            <person name="Braus G.H."/>
            <person name="Fischer R."/>
            <person name="Frisvad J.C."/>
            <person name="Goldman G.H."/>
            <person name="Houbraken J."/>
            <person name="Oakley B."/>
            <person name="Pocsi I."/>
            <person name="Scazzocchio C."/>
            <person name="Seiboth B."/>
            <person name="vanKuyk P.A."/>
            <person name="Wortman J."/>
            <person name="Dyer P.S."/>
            <person name="Grigoriev I.V."/>
        </authorList>
    </citation>
    <scope>NUCLEOTIDE SEQUENCE [LARGE SCALE GENOMIC DNA]</scope>
    <source>
        <strain evidence="3">DTO 134E9</strain>
    </source>
</reference>
<keyword evidence="3" id="KW-1185">Reference proteome</keyword>
<dbReference type="PANTHER" id="PTHR36839">
    <property type="entry name" value="METALLO-BETA-LACTAMASE FAMILY PROTEIN (AFU_ORTHOLOGUE AFUA_5G12770)"/>
    <property type="match status" value="1"/>
</dbReference>
<dbReference type="GeneID" id="63745845"/>
<sequence>MNSLDLLICTTCGVQHSTTDNLSSCKICDDPRQYIPASGQSWTTLTTLHSKKTHHNEFLPDKNHPNALITIHTVPRFAIGHRALLCRTPSGKNLLWDCLTYLDEESITHINSLGGIHAIVISHPHYFGAALHWADTFACPVYLAGEDAEWVMRRDKSELRLVFWEGREMVPLYDEPGMVVIKTGGHFPGSAVLWWRGLGGGKLLVADSIAVVPSGVYHVDRVPGTVSFTFMWSYPNMIPLSADQIHGIWKAIKHTEFEDAHGGFVGTDVRGNGKQKVLESAQIIVKAMGYPNHPILQEQ</sequence>
<accession>A0A1L9RZT2</accession>
<dbReference type="PANTHER" id="PTHR36839:SF1">
    <property type="entry name" value="METALLO-BETA-LACTAMASE FAMILY PROTEIN (AFU_ORTHOLOGUE AFUA_5G12770)"/>
    <property type="match status" value="1"/>
</dbReference>
<dbReference type="Pfam" id="PF00753">
    <property type="entry name" value="Lactamase_B"/>
    <property type="match status" value="1"/>
</dbReference>
<dbReference type="Proteomes" id="UP000184383">
    <property type="component" value="Unassembled WGS sequence"/>
</dbReference>
<dbReference type="SUPFAM" id="SSF56281">
    <property type="entry name" value="Metallo-hydrolase/oxidoreductase"/>
    <property type="match status" value="1"/>
</dbReference>
<dbReference type="AlphaFoldDB" id="A0A1L9RZT2"/>
<evidence type="ECO:0000313" key="3">
    <source>
        <dbReference type="Proteomes" id="UP000184383"/>
    </source>
</evidence>
<dbReference type="InterPro" id="IPR001279">
    <property type="entry name" value="Metallo-B-lactamas"/>
</dbReference>
<dbReference type="InterPro" id="IPR036866">
    <property type="entry name" value="RibonucZ/Hydroxyglut_hydro"/>
</dbReference>
<feature type="domain" description="Metallo-beta-lactamase" evidence="1">
    <location>
        <begin position="80"/>
        <end position="261"/>
    </location>
</feature>
<dbReference type="VEuPathDB" id="FungiDB:ASPWEDRAFT_166474"/>